<comment type="caution">
    <text evidence="3">The sequence shown here is derived from an EMBL/GenBank/DDBJ whole genome shotgun (WGS) entry which is preliminary data.</text>
</comment>
<comment type="caution">
    <text evidence="2">Once thought to be involved in copper homeostasis, experiments in E.coli have shown this is not the case.</text>
</comment>
<proteinExistence type="inferred from homology"/>
<dbReference type="InterPro" id="IPR005627">
    <property type="entry name" value="CutC-like"/>
</dbReference>
<dbReference type="AlphaFoldDB" id="N2A031"/>
<name>N2A031_9FIRM</name>
<dbReference type="PANTHER" id="PTHR12598:SF0">
    <property type="entry name" value="COPPER HOMEOSTASIS PROTEIN CUTC HOMOLOG"/>
    <property type="match status" value="1"/>
</dbReference>
<accession>N2A031</accession>
<comment type="similarity">
    <text evidence="1 2">Belongs to the CutC family.</text>
</comment>
<reference evidence="3 4" key="1">
    <citation type="journal article" date="2014" name="Genome Announc.">
        <title>Draft genome sequences of the altered schaedler flora, a defined bacterial community from gnotobiotic mice.</title>
        <authorList>
            <person name="Wannemuehler M.J."/>
            <person name="Overstreet A.M."/>
            <person name="Ward D.V."/>
            <person name="Phillips G.J."/>
        </authorList>
    </citation>
    <scope>NUCLEOTIDE SEQUENCE [LARGE SCALE GENOMIC DNA]</scope>
    <source>
        <strain evidence="3 4">ASF492</strain>
    </source>
</reference>
<gene>
    <name evidence="2" type="primary">cutC</name>
    <name evidence="3" type="ORF">C823_03928</name>
</gene>
<dbReference type="Proteomes" id="UP000012589">
    <property type="component" value="Unassembled WGS sequence"/>
</dbReference>
<dbReference type="STRING" id="1235802.C823_03928"/>
<dbReference type="SUPFAM" id="SSF110395">
    <property type="entry name" value="CutC-like"/>
    <property type="match status" value="1"/>
</dbReference>
<dbReference type="PATRIC" id="fig|1235802.3.peg.4150"/>
<keyword evidence="2" id="KW-0963">Cytoplasm</keyword>
<protein>
    <recommendedName>
        <fullName evidence="2">PF03932 family protein CutC</fullName>
    </recommendedName>
</protein>
<dbReference type="GO" id="GO:0005737">
    <property type="term" value="C:cytoplasm"/>
    <property type="evidence" value="ECO:0007669"/>
    <property type="project" value="UniProtKB-SubCell"/>
</dbReference>
<sequence length="265" mass="29361">MCTLKFVKEKEGIGCPSCYWNVVWTVWNPHWLQKKGGADRLELCAALVIGGISPGIALFEQVKSICDLPVRVLLRPRFGDFLYTDYEFQIIKREVELFGKAGAEGVVIGCLQEDGGLHMERMRELTAAAGDMKVTLHRAFDVCADPIRAYGQAQELGIDTILTSGQQGSCAKGMALLKRLCAMQKETGGPKIMAGAGVTPAVIRKFRTETDITSYHLSAKKIVDSGMRYRKEGVPMGAVGMSEFQIFRTDEEIVKQAKWELHKAR</sequence>
<keyword evidence="4" id="KW-1185">Reference proteome</keyword>
<dbReference type="EMBL" id="AQFT01000119">
    <property type="protein sequence ID" value="EMZ22687.1"/>
    <property type="molecule type" value="Genomic_DNA"/>
</dbReference>
<evidence type="ECO:0000313" key="4">
    <source>
        <dbReference type="Proteomes" id="UP000012589"/>
    </source>
</evidence>
<dbReference type="PANTHER" id="PTHR12598">
    <property type="entry name" value="COPPER HOMEOSTASIS PROTEIN CUTC"/>
    <property type="match status" value="1"/>
</dbReference>
<dbReference type="HOGENOM" id="CLU_050555_3_1_9"/>
<evidence type="ECO:0000256" key="1">
    <source>
        <dbReference type="ARBA" id="ARBA00007768"/>
    </source>
</evidence>
<comment type="subcellular location">
    <subcellularLocation>
        <location evidence="2">Cytoplasm</location>
    </subcellularLocation>
</comment>
<dbReference type="GO" id="GO:0005507">
    <property type="term" value="F:copper ion binding"/>
    <property type="evidence" value="ECO:0007669"/>
    <property type="project" value="TreeGrafter"/>
</dbReference>
<dbReference type="eggNOG" id="COG3142">
    <property type="taxonomic scope" value="Bacteria"/>
</dbReference>
<evidence type="ECO:0000313" key="3">
    <source>
        <dbReference type="EMBL" id="EMZ22687.1"/>
    </source>
</evidence>
<dbReference type="Pfam" id="PF03932">
    <property type="entry name" value="CutC"/>
    <property type="match status" value="1"/>
</dbReference>
<organism evidence="3 4">
    <name type="scientific">Eubacterium plexicaudatum ASF492</name>
    <dbReference type="NCBI Taxonomy" id="1235802"/>
    <lineage>
        <taxon>Bacteria</taxon>
        <taxon>Bacillati</taxon>
        <taxon>Bacillota</taxon>
        <taxon>Clostridia</taxon>
        <taxon>Eubacteriales</taxon>
        <taxon>Eubacteriaceae</taxon>
        <taxon>Eubacterium</taxon>
    </lineage>
</organism>
<evidence type="ECO:0000256" key="2">
    <source>
        <dbReference type="HAMAP-Rule" id="MF_00795"/>
    </source>
</evidence>
<dbReference type="HAMAP" id="MF_00795">
    <property type="entry name" value="CutC"/>
    <property type="match status" value="1"/>
</dbReference>
<dbReference type="Gene3D" id="3.20.20.380">
    <property type="entry name" value="Copper homeostasis (CutC) domain"/>
    <property type="match status" value="1"/>
</dbReference>
<dbReference type="InterPro" id="IPR036822">
    <property type="entry name" value="CutC-like_dom_sf"/>
</dbReference>